<sequence>MAVAGLAVATAAIAIGFGLAPWWAVIIPAVLSAVAGALLVQDPPSYSAAEANVPSRDSYDPPAHELIERIEHPFIVVDAKRRVELANAMARKLLGEHIVGQDVRLALRNPAAAALLTEGAPPGSRTELLDLGGQDQRWELLADPIGNDKQAVRIVDRTALRAAEKMRVDFVANASHELRTPLATLIGFIETLEGPAVEDADARRRFLAIMRGEAQRMIRLVDDLMSLSRIEADKHRQPTAPVALIPLAEEVRDALGHRLAKGERKMLIDAEPGLPPVAGDRDQLLQLLHNLVGNAIKYGRPGTTVKVRLRRDGASMVRLTVEDEGEGIAAEHLPRLTERFYRVDPGRSRSVGGTGLGLAIVKHIVERHRGQLLIDSEIGVGTRVTALLPTAASLG</sequence>
<keyword evidence="5" id="KW-0418">Kinase</keyword>
<dbReference type="GO" id="GO:0004721">
    <property type="term" value="F:phosphoprotein phosphatase activity"/>
    <property type="evidence" value="ECO:0007669"/>
    <property type="project" value="TreeGrafter"/>
</dbReference>
<dbReference type="InterPro" id="IPR036890">
    <property type="entry name" value="HATPase_C_sf"/>
</dbReference>
<keyword evidence="4" id="KW-0808">Transferase</keyword>
<dbReference type="PANTHER" id="PTHR45453:SF1">
    <property type="entry name" value="PHOSPHATE REGULON SENSOR PROTEIN PHOR"/>
    <property type="match status" value="1"/>
</dbReference>
<feature type="domain" description="Histidine kinase" evidence="8">
    <location>
        <begin position="173"/>
        <end position="392"/>
    </location>
</feature>
<evidence type="ECO:0000313" key="10">
    <source>
        <dbReference type="Proteomes" id="UP000182063"/>
    </source>
</evidence>
<gene>
    <name evidence="9" type="ORF">BSL82_02565</name>
</gene>
<dbReference type="KEGG" id="sphj:BSL82_02565"/>
<name>A0A1L3ZZ42_9SPHN</name>
<dbReference type="Gene3D" id="1.10.287.130">
    <property type="match status" value="1"/>
</dbReference>
<dbReference type="OrthoDB" id="9797304at2"/>
<dbReference type="Proteomes" id="UP000182063">
    <property type="component" value="Chromosome"/>
</dbReference>
<proteinExistence type="predicted"/>
<keyword evidence="10" id="KW-1185">Reference proteome</keyword>
<evidence type="ECO:0000256" key="1">
    <source>
        <dbReference type="ARBA" id="ARBA00000085"/>
    </source>
</evidence>
<dbReference type="CDD" id="cd00082">
    <property type="entry name" value="HisKA"/>
    <property type="match status" value="1"/>
</dbReference>
<evidence type="ECO:0000256" key="2">
    <source>
        <dbReference type="ARBA" id="ARBA00012438"/>
    </source>
</evidence>
<dbReference type="PANTHER" id="PTHR45453">
    <property type="entry name" value="PHOSPHATE REGULON SENSOR PROTEIN PHOR"/>
    <property type="match status" value="1"/>
</dbReference>
<organism evidence="9 10">
    <name type="scientific">Tardibacter chloracetimidivorans</name>
    <dbReference type="NCBI Taxonomy" id="1921510"/>
    <lineage>
        <taxon>Bacteria</taxon>
        <taxon>Pseudomonadati</taxon>
        <taxon>Pseudomonadota</taxon>
        <taxon>Alphaproteobacteria</taxon>
        <taxon>Sphingomonadales</taxon>
        <taxon>Sphingomonadaceae</taxon>
        <taxon>Tardibacter</taxon>
    </lineage>
</organism>
<dbReference type="GO" id="GO:0016036">
    <property type="term" value="P:cellular response to phosphate starvation"/>
    <property type="evidence" value="ECO:0007669"/>
    <property type="project" value="TreeGrafter"/>
</dbReference>
<dbReference type="Pfam" id="PF02518">
    <property type="entry name" value="HATPase_c"/>
    <property type="match status" value="1"/>
</dbReference>
<protein>
    <recommendedName>
        <fullName evidence="2">histidine kinase</fullName>
        <ecNumber evidence="2">2.7.13.3</ecNumber>
    </recommendedName>
</protein>
<dbReference type="Gene3D" id="3.30.565.10">
    <property type="entry name" value="Histidine kinase-like ATPase, C-terminal domain"/>
    <property type="match status" value="1"/>
</dbReference>
<dbReference type="EMBL" id="CP018221">
    <property type="protein sequence ID" value="API60904.1"/>
    <property type="molecule type" value="Genomic_DNA"/>
</dbReference>
<comment type="catalytic activity">
    <reaction evidence="1">
        <text>ATP + protein L-histidine = ADP + protein N-phospho-L-histidine.</text>
        <dbReference type="EC" id="2.7.13.3"/>
    </reaction>
</comment>
<dbReference type="FunFam" id="3.30.565.10:FF:000006">
    <property type="entry name" value="Sensor histidine kinase WalK"/>
    <property type="match status" value="1"/>
</dbReference>
<dbReference type="PRINTS" id="PR00344">
    <property type="entry name" value="BCTRLSENSOR"/>
</dbReference>
<dbReference type="InterPro" id="IPR036097">
    <property type="entry name" value="HisK_dim/P_sf"/>
</dbReference>
<keyword evidence="3" id="KW-0597">Phosphoprotein</keyword>
<dbReference type="AlphaFoldDB" id="A0A1L3ZZ42"/>
<evidence type="ECO:0000256" key="5">
    <source>
        <dbReference type="ARBA" id="ARBA00022777"/>
    </source>
</evidence>
<dbReference type="EC" id="2.7.13.3" evidence="2"/>
<evidence type="ECO:0000256" key="4">
    <source>
        <dbReference type="ARBA" id="ARBA00022679"/>
    </source>
</evidence>
<reference evidence="10" key="1">
    <citation type="submission" date="2016-11" db="EMBL/GenBank/DDBJ databases">
        <title>Complete Genome Sequence of alachlor-degrading Sphingomonas sp. strain JJ-A5.</title>
        <authorList>
            <person name="Lee H."/>
            <person name="Ka J.-O."/>
        </authorList>
    </citation>
    <scope>NUCLEOTIDE SEQUENCE [LARGE SCALE GENOMIC DNA]</scope>
    <source>
        <strain evidence="10">JJ-A5</strain>
    </source>
</reference>
<dbReference type="STRING" id="1921510.BSL82_02565"/>
<dbReference type="SUPFAM" id="SSF55874">
    <property type="entry name" value="ATPase domain of HSP90 chaperone/DNA topoisomerase II/histidine kinase"/>
    <property type="match status" value="1"/>
</dbReference>
<dbReference type="InterPro" id="IPR050351">
    <property type="entry name" value="BphY/WalK/GraS-like"/>
</dbReference>
<evidence type="ECO:0000256" key="7">
    <source>
        <dbReference type="ARBA" id="ARBA00023136"/>
    </source>
</evidence>
<dbReference type="SUPFAM" id="SSF47384">
    <property type="entry name" value="Homodimeric domain of signal transducing histidine kinase"/>
    <property type="match status" value="1"/>
</dbReference>
<dbReference type="SMART" id="SM00388">
    <property type="entry name" value="HisKA"/>
    <property type="match status" value="1"/>
</dbReference>
<keyword evidence="7" id="KW-0472">Membrane</keyword>
<evidence type="ECO:0000256" key="6">
    <source>
        <dbReference type="ARBA" id="ARBA00023012"/>
    </source>
</evidence>
<dbReference type="FunFam" id="1.10.287.130:FF:000001">
    <property type="entry name" value="Two-component sensor histidine kinase"/>
    <property type="match status" value="1"/>
</dbReference>
<dbReference type="GO" id="GO:0005886">
    <property type="term" value="C:plasma membrane"/>
    <property type="evidence" value="ECO:0007669"/>
    <property type="project" value="TreeGrafter"/>
</dbReference>
<dbReference type="InterPro" id="IPR004358">
    <property type="entry name" value="Sig_transdc_His_kin-like_C"/>
</dbReference>
<evidence type="ECO:0000313" key="9">
    <source>
        <dbReference type="EMBL" id="API60904.1"/>
    </source>
</evidence>
<dbReference type="SMART" id="SM00387">
    <property type="entry name" value="HATPase_c"/>
    <property type="match status" value="1"/>
</dbReference>
<keyword evidence="6" id="KW-0902">Two-component regulatory system</keyword>
<evidence type="ECO:0000256" key="3">
    <source>
        <dbReference type="ARBA" id="ARBA00022553"/>
    </source>
</evidence>
<dbReference type="InterPro" id="IPR003661">
    <property type="entry name" value="HisK_dim/P_dom"/>
</dbReference>
<accession>A0A1L3ZZ42</accession>
<dbReference type="InterPro" id="IPR003594">
    <property type="entry name" value="HATPase_dom"/>
</dbReference>
<dbReference type="Pfam" id="PF00512">
    <property type="entry name" value="HisKA"/>
    <property type="match status" value="1"/>
</dbReference>
<dbReference type="InterPro" id="IPR005467">
    <property type="entry name" value="His_kinase_dom"/>
</dbReference>
<dbReference type="GO" id="GO:0000155">
    <property type="term" value="F:phosphorelay sensor kinase activity"/>
    <property type="evidence" value="ECO:0007669"/>
    <property type="project" value="InterPro"/>
</dbReference>
<dbReference type="PROSITE" id="PS50109">
    <property type="entry name" value="HIS_KIN"/>
    <property type="match status" value="1"/>
</dbReference>
<evidence type="ECO:0000259" key="8">
    <source>
        <dbReference type="PROSITE" id="PS50109"/>
    </source>
</evidence>